<dbReference type="PRINTS" id="PR00394">
    <property type="entry name" value="RHSPROTEIN"/>
</dbReference>
<dbReference type="InterPro" id="IPR006530">
    <property type="entry name" value="YD"/>
</dbReference>
<dbReference type="EMBL" id="FOUE01000002">
    <property type="protein sequence ID" value="SFM15981.1"/>
    <property type="molecule type" value="Genomic_DNA"/>
</dbReference>
<dbReference type="Gene3D" id="3.10.450.30">
    <property type="entry name" value="Microbial ribonucleases"/>
    <property type="match status" value="1"/>
</dbReference>
<dbReference type="Pfam" id="PF20148">
    <property type="entry name" value="DUF6531"/>
    <property type="match status" value="1"/>
</dbReference>
<evidence type="ECO:0000313" key="7">
    <source>
        <dbReference type="EMBL" id="SFM15981.1"/>
    </source>
</evidence>
<feature type="compositionally biased region" description="Acidic residues" evidence="4">
    <location>
        <begin position="451"/>
        <end position="460"/>
    </location>
</feature>
<evidence type="ECO:0000256" key="4">
    <source>
        <dbReference type="SAM" id="MobiDB-lite"/>
    </source>
</evidence>
<feature type="compositionally biased region" description="Polar residues" evidence="4">
    <location>
        <begin position="478"/>
        <end position="493"/>
    </location>
</feature>
<dbReference type="PANTHER" id="PTHR32305">
    <property type="match status" value="1"/>
</dbReference>
<evidence type="ECO:0000256" key="1">
    <source>
        <dbReference type="ARBA" id="ARBA00022722"/>
    </source>
</evidence>
<dbReference type="Gene3D" id="2.180.10.10">
    <property type="entry name" value="RHS repeat-associated core"/>
    <property type="match status" value="3"/>
</dbReference>
<feature type="region of interest" description="Disordered" evidence="4">
    <location>
        <begin position="363"/>
        <end position="496"/>
    </location>
</feature>
<dbReference type="STRING" id="488535.SAMN04487963_1461"/>
<keyword evidence="1" id="KW-0540">Nuclease</keyword>
<dbReference type="PANTHER" id="PTHR32305:SF15">
    <property type="entry name" value="PROTEIN RHSA-RELATED"/>
    <property type="match status" value="1"/>
</dbReference>
<proteinExistence type="predicted"/>
<dbReference type="GO" id="GO:0004540">
    <property type="term" value="F:RNA nuclease activity"/>
    <property type="evidence" value="ECO:0007669"/>
    <property type="project" value="InterPro"/>
</dbReference>
<dbReference type="InterPro" id="IPR022385">
    <property type="entry name" value="Rhs_assc_core"/>
</dbReference>
<keyword evidence="2" id="KW-0677">Repeat</keyword>
<feature type="compositionally biased region" description="Polar residues" evidence="4">
    <location>
        <begin position="532"/>
        <end position="542"/>
    </location>
</feature>
<dbReference type="InterPro" id="IPR056823">
    <property type="entry name" value="TEN-like_YD-shell"/>
</dbReference>
<evidence type="ECO:0000259" key="6">
    <source>
        <dbReference type="Pfam" id="PF25023"/>
    </source>
</evidence>
<sequence length="1690" mass="191556">MTAPRMAQNSTDGLGFARPDIEALKQELRESLAKSYDDLQDDFLASLFLGHEQVLEVNGEQVSESASEDQVVSSTVAPCQLTRTIKIAHFHENIRRTPIPDTRFEVQENTGNWFWDSWDTVHLGSTNKSGVAEVEVVPGREYRVILSPQVTKNDLEALYRTYESFVEQCCEVLDKSWNNGVSAEWDNFLAMGSVVQVAAIYLRYQEGIVDGFTSIIDDIRRIYDVICGLLDYDFDNLPEDLRDQLEVLKQSDEAYLKACLVANDEIFLFLVMYTIRQYFRMLAPTQLAESIGNVIGQILFDVVVGLLLTGGTGLAAKYGARIGSKVVESVVMDRDVPSSSLAEFLGNLAEVFQQTMEDLGTKHRPLQMAGGGRLDTSGTVSGDTVGRRSETTPPVSDGEGARSSGAEPEPSDTAAVRRTDEPDEGAATPVSNDERRETAPVLTNSDRPETEVDLPDDDSVDQSMTPVANDGQVEPSAVQGNVDQQPSVNTGPSNGLAASDQVAMFQARKQSHAVVSERSNDVEVRDEDSPSETDQGRVTQDNDSTETSEDPISTVTGEEMMELVDARLAGPLPFEFKRLYRSGSSDRRLDMGYGWRHSLNHSLSFSDQHITWHDHEGKNTRLPALDDEPFGINSRSGMAAWKDGEEIVVCAGEKAPRYHFRRDGERGLLSRITDRYGNELRLGYDLHGRLQRLVNDAAQALAFEYQDGYLVTVSLFHRRLSEDGPVWDRLRTEQQYSYDDQGDLVAATNAVDDTEHYQFDNHMLVRRTLAGGYSFHLEWDQTDPMGRCVRQWGDSAQVDTRFEWDDDKGTCTVRYVDGSEERWQYDGAAQLQEKIDPDGARHLNEYDEKGRLLASVDPMGARTEYRYDNQGRLTGKTGPDGIPVLLAYRKGRIAEIHRQRQCWKFDYTSAGDLACETDPKGRKTRYSYSDRGQLLRVDLPDGRYHRWDWNDKGQLLEAVDPAGAITKYRYDEFGQLLGKKDGRGAITQYRYDALGRVTDELMTGNRSRRYEYNSYGKVTRFVDEQGRETRFEYGNNLHLLTRRINPDGSELKYRYDHHRFLLTHIENERGEQYRIDYYPNGLVREETAFDGHSTGYEYDLNGHLLAKAEYGLGREVLQTTSYERDTLGQLLKKTLPDGREIQYRYDADGKLLGVDDGKWPLAFEYDNAGVLKAEHQGWATFHYRYDDYDRLAGMVLPDGQTLGYQRDAAGLLAGIDLNGQPLSRHRLSAMGDEIERVQGDLISAYVYDDQGRLTQHRLHQQRVKDIVAQRDYQYDPNGNLKAIQDSRKGLREYVYDPMDRLVGVRGDLYEQLIHDPAGNLLEQVQGASSDNKANVRGNRLLFQGDSHYHYDDFGNLIEERRGKDQKLVTRYAYDCEHRLTEVTLPDGKTVRYDYDAFGRRIAKDDGLRRTEFLWQGDRLIAEECGDQYRTYLYEPDSFRPLALIDGHGPEQARVYYYHLDHLGTPQELTNAQGHLVWSVTYRAYGNVLKQQVAEIDNPLRFQGQYHDPETGLHYNRHRYYNPTTGRFLTPDPIGLAGGLNNYQYVPNPTGWVDPLGLKVVSKDKPDRNEFVDGSQPEVPKPEGRIPWITPDSLPEAEERSLLSTLSHIDAGTKPSGKLARKWGVTFKNWEGNLPGAKGNDSPYQEFRVQPAVGEKGAGTRRIVRNRISGETYYTWTHYGDTGNPAFVRIR</sequence>
<keyword evidence="8" id="KW-1185">Reference proteome</keyword>
<dbReference type="Pfam" id="PF00545">
    <property type="entry name" value="Ribonuclease"/>
    <property type="match status" value="1"/>
</dbReference>
<dbReference type="Pfam" id="PF25023">
    <property type="entry name" value="TEN_YD-shell"/>
    <property type="match status" value="1"/>
</dbReference>
<feature type="domain" description="Teneurin-like YD-shell" evidence="6">
    <location>
        <begin position="1243"/>
        <end position="1531"/>
    </location>
</feature>
<dbReference type="InterPro" id="IPR031325">
    <property type="entry name" value="RHS_repeat"/>
</dbReference>
<evidence type="ECO:0000256" key="3">
    <source>
        <dbReference type="ARBA" id="ARBA00022801"/>
    </source>
</evidence>
<accession>A0A1I4NKK8</accession>
<gene>
    <name evidence="7" type="ORF">SAMN04487963_1461</name>
</gene>
<dbReference type="NCBIfam" id="TIGR03696">
    <property type="entry name" value="Rhs_assc_core"/>
    <property type="match status" value="1"/>
</dbReference>
<dbReference type="InterPro" id="IPR000026">
    <property type="entry name" value="N1-like"/>
</dbReference>
<dbReference type="Proteomes" id="UP000198519">
    <property type="component" value="Unassembled WGS sequence"/>
</dbReference>
<dbReference type="Pfam" id="PF05593">
    <property type="entry name" value="RHS_repeat"/>
    <property type="match status" value="5"/>
</dbReference>
<organism evidence="7 8">
    <name type="scientific">Marinobacter zhejiangensis</name>
    <dbReference type="NCBI Taxonomy" id="488535"/>
    <lineage>
        <taxon>Bacteria</taxon>
        <taxon>Pseudomonadati</taxon>
        <taxon>Pseudomonadota</taxon>
        <taxon>Gammaproteobacteria</taxon>
        <taxon>Pseudomonadales</taxon>
        <taxon>Marinobacteraceae</taxon>
        <taxon>Marinobacter</taxon>
    </lineage>
</organism>
<protein>
    <submittedName>
        <fullName evidence="7">RHS repeat-associated core domain-containing protein</fullName>
    </submittedName>
</protein>
<dbReference type="SUPFAM" id="SSF53933">
    <property type="entry name" value="Microbial ribonucleases"/>
    <property type="match status" value="1"/>
</dbReference>
<dbReference type="NCBIfam" id="TIGR01643">
    <property type="entry name" value="YD_repeat_2x"/>
    <property type="match status" value="8"/>
</dbReference>
<reference evidence="8" key="1">
    <citation type="submission" date="2016-10" db="EMBL/GenBank/DDBJ databases">
        <authorList>
            <person name="Varghese N."/>
            <person name="Submissions S."/>
        </authorList>
    </citation>
    <scope>NUCLEOTIDE SEQUENCE [LARGE SCALE GENOMIC DNA]</scope>
    <source>
        <strain evidence="8">CGMCC 1.7061</strain>
    </source>
</reference>
<feature type="region of interest" description="Disordered" evidence="4">
    <location>
        <begin position="513"/>
        <end position="553"/>
    </location>
</feature>
<evidence type="ECO:0000259" key="5">
    <source>
        <dbReference type="Pfam" id="PF20148"/>
    </source>
</evidence>
<dbReference type="InterPro" id="IPR045351">
    <property type="entry name" value="DUF6531"/>
</dbReference>
<feature type="domain" description="DUF6531" evidence="5">
    <location>
        <begin position="550"/>
        <end position="620"/>
    </location>
</feature>
<name>A0A1I4NKK8_9GAMM</name>
<evidence type="ECO:0000313" key="8">
    <source>
        <dbReference type="Proteomes" id="UP000198519"/>
    </source>
</evidence>
<dbReference type="GO" id="GO:0003723">
    <property type="term" value="F:RNA binding"/>
    <property type="evidence" value="ECO:0007669"/>
    <property type="project" value="InterPro"/>
</dbReference>
<dbReference type="InterPro" id="IPR050708">
    <property type="entry name" value="T6SS_VgrG/RHS"/>
</dbReference>
<evidence type="ECO:0000256" key="2">
    <source>
        <dbReference type="ARBA" id="ARBA00022737"/>
    </source>
</evidence>
<keyword evidence="3" id="KW-0378">Hydrolase</keyword>
<dbReference type="InterPro" id="IPR016191">
    <property type="entry name" value="Ribonuclease/ribotoxin"/>
</dbReference>
<dbReference type="GO" id="GO:0016787">
    <property type="term" value="F:hydrolase activity"/>
    <property type="evidence" value="ECO:0007669"/>
    <property type="project" value="UniProtKB-KW"/>
</dbReference>